<dbReference type="Pfam" id="PF00535">
    <property type="entry name" value="Glycos_transf_2"/>
    <property type="match status" value="1"/>
</dbReference>
<dbReference type="RefSeq" id="WP_037169827.1">
    <property type="nucleotide sequence ID" value="NZ_JOKI01000048.1"/>
</dbReference>
<dbReference type="Gene3D" id="3.90.550.10">
    <property type="entry name" value="Spore Coat Polysaccharide Biosynthesis Protein SpsA, Chain A"/>
    <property type="match status" value="1"/>
</dbReference>
<dbReference type="CDD" id="cd06433">
    <property type="entry name" value="GT_2_WfgS_like"/>
    <property type="match status" value="1"/>
</dbReference>
<dbReference type="Proteomes" id="UP000052167">
    <property type="component" value="Unassembled WGS sequence"/>
</dbReference>
<dbReference type="EMBL" id="JOKJ01000052">
    <property type="protein sequence ID" value="KEQ02470.1"/>
    <property type="molecule type" value="Genomic_DNA"/>
</dbReference>
<dbReference type="PANTHER" id="PTHR22916:SF3">
    <property type="entry name" value="UDP-GLCNAC:BETAGAL BETA-1,3-N-ACETYLGLUCOSAMINYLTRANSFERASE-LIKE PROTEIN 1"/>
    <property type="match status" value="1"/>
</dbReference>
<evidence type="ECO:0000259" key="1">
    <source>
        <dbReference type="Pfam" id="PF00535"/>
    </source>
</evidence>
<dbReference type="SUPFAM" id="SSF53448">
    <property type="entry name" value="Nucleotide-diphospho-sugar transferases"/>
    <property type="match status" value="1"/>
</dbReference>
<dbReference type="InterPro" id="IPR029044">
    <property type="entry name" value="Nucleotide-diphossugar_trans"/>
</dbReference>
<keyword evidence="2" id="KW-0808">Transferase</keyword>
<dbReference type="AlphaFoldDB" id="A0A922NX83"/>
<reference evidence="2 3" key="1">
    <citation type="submission" date="2014-06" db="EMBL/GenBank/DDBJ databases">
        <title>Rhizobium pelagicum/R2-400B4.</title>
        <authorList>
            <person name="Kimes N.E."/>
            <person name="Lopez-Perez M."/>
        </authorList>
    </citation>
    <scope>NUCLEOTIDE SEQUENCE [LARGE SCALE GENOMIC DNA]</scope>
    <source>
        <strain evidence="2 3">R2-400B4</strain>
    </source>
</reference>
<dbReference type="OrthoDB" id="5291101at2"/>
<protein>
    <submittedName>
        <fullName evidence="2">Family 2 glycosyl transferase</fullName>
    </submittedName>
</protein>
<dbReference type="PANTHER" id="PTHR22916">
    <property type="entry name" value="GLYCOSYLTRANSFERASE"/>
    <property type="match status" value="1"/>
</dbReference>
<sequence>MKITIITVSFNAAETIADTLRSVSEQTYNDVEHILIDGASKDATMSVVREHGAHLAKCLSEPDRGIYDAMNKGIALATGDIIGFLNADDFYASQHSLGTIAAAFSDPTVDACYGDLLYVRKEDTSKVVRYWRSSEYTKGAFRKGWCPPHPTFFVRRGVYEAHGGFSLDYKIAADIEIMYRLLEVKGITSAYLPETIIRMRTGGESNKSIGNIILQNREIVRFINRSGGARISVPSFIMHKFASRLKQFIVRPGDDAA</sequence>
<accession>A0A922NX83</accession>
<organism evidence="2 3">
    <name type="scientific">Pseudorhizobium pelagicum</name>
    <dbReference type="NCBI Taxonomy" id="1509405"/>
    <lineage>
        <taxon>Bacteria</taxon>
        <taxon>Pseudomonadati</taxon>
        <taxon>Pseudomonadota</taxon>
        <taxon>Alphaproteobacteria</taxon>
        <taxon>Hyphomicrobiales</taxon>
        <taxon>Rhizobiaceae</taxon>
        <taxon>Rhizobium/Agrobacterium group</taxon>
        <taxon>Pseudorhizobium</taxon>
    </lineage>
</organism>
<gene>
    <name evidence="2" type="ORF">GV68_21955</name>
</gene>
<evidence type="ECO:0000313" key="2">
    <source>
        <dbReference type="EMBL" id="KEQ02470.1"/>
    </source>
</evidence>
<evidence type="ECO:0000313" key="3">
    <source>
        <dbReference type="Proteomes" id="UP000052167"/>
    </source>
</evidence>
<name>A0A922NX83_9HYPH</name>
<dbReference type="InterPro" id="IPR001173">
    <property type="entry name" value="Glyco_trans_2-like"/>
</dbReference>
<dbReference type="GO" id="GO:0016758">
    <property type="term" value="F:hexosyltransferase activity"/>
    <property type="evidence" value="ECO:0007669"/>
    <property type="project" value="UniProtKB-ARBA"/>
</dbReference>
<feature type="domain" description="Glycosyltransferase 2-like" evidence="1">
    <location>
        <begin position="4"/>
        <end position="142"/>
    </location>
</feature>
<proteinExistence type="predicted"/>
<keyword evidence="3" id="KW-1185">Reference proteome</keyword>
<comment type="caution">
    <text evidence="2">The sequence shown here is derived from an EMBL/GenBank/DDBJ whole genome shotgun (WGS) entry which is preliminary data.</text>
</comment>